<feature type="compositionally biased region" description="Acidic residues" evidence="1">
    <location>
        <begin position="7"/>
        <end position="25"/>
    </location>
</feature>
<feature type="region of interest" description="Disordered" evidence="1">
    <location>
        <begin position="1"/>
        <end position="61"/>
    </location>
</feature>
<feature type="compositionally biased region" description="Basic and acidic residues" evidence="1">
    <location>
        <begin position="50"/>
        <end position="61"/>
    </location>
</feature>
<feature type="compositionally biased region" description="Low complexity" evidence="1">
    <location>
        <begin position="26"/>
        <end position="35"/>
    </location>
</feature>
<comment type="caution">
    <text evidence="2">The sequence shown here is derived from an EMBL/GenBank/DDBJ whole genome shotgun (WGS) entry which is preliminary data.</text>
</comment>
<dbReference type="OrthoDB" id="3269403at2759"/>
<keyword evidence="3" id="KW-1185">Reference proteome</keyword>
<dbReference type="Proteomes" id="UP000724874">
    <property type="component" value="Unassembled WGS sequence"/>
</dbReference>
<evidence type="ECO:0000256" key="1">
    <source>
        <dbReference type="SAM" id="MobiDB-lite"/>
    </source>
</evidence>
<name>A0A9P5ND58_GYMJU</name>
<accession>A0A9P5ND58</accession>
<reference evidence="2" key="1">
    <citation type="submission" date="2020-11" db="EMBL/GenBank/DDBJ databases">
        <authorList>
            <consortium name="DOE Joint Genome Institute"/>
            <person name="Ahrendt S."/>
            <person name="Riley R."/>
            <person name="Andreopoulos W."/>
            <person name="LaButti K."/>
            <person name="Pangilinan J."/>
            <person name="Ruiz-duenas F.J."/>
            <person name="Barrasa J.M."/>
            <person name="Sanchez-Garcia M."/>
            <person name="Camarero S."/>
            <person name="Miyauchi S."/>
            <person name="Serrano A."/>
            <person name="Linde D."/>
            <person name="Babiker R."/>
            <person name="Drula E."/>
            <person name="Ayuso-Fernandez I."/>
            <person name="Pacheco R."/>
            <person name="Padilla G."/>
            <person name="Ferreira P."/>
            <person name="Barriuso J."/>
            <person name="Kellner H."/>
            <person name="Castanera R."/>
            <person name="Alfaro M."/>
            <person name="Ramirez L."/>
            <person name="Pisabarro A.G."/>
            <person name="Kuo A."/>
            <person name="Tritt A."/>
            <person name="Lipzen A."/>
            <person name="He G."/>
            <person name="Yan M."/>
            <person name="Ng V."/>
            <person name="Cullen D."/>
            <person name="Martin F."/>
            <person name="Rosso M.-N."/>
            <person name="Henrissat B."/>
            <person name="Hibbett D."/>
            <person name="Martinez A.T."/>
            <person name="Grigoriev I.V."/>
        </authorList>
    </citation>
    <scope>NUCLEOTIDE SEQUENCE</scope>
    <source>
        <strain evidence="2">AH 44721</strain>
    </source>
</reference>
<protein>
    <submittedName>
        <fullName evidence="2">Uncharacterized protein</fullName>
    </submittedName>
</protein>
<proteinExistence type="predicted"/>
<gene>
    <name evidence="2" type="ORF">CPB84DRAFT_1751171</name>
</gene>
<evidence type="ECO:0000313" key="2">
    <source>
        <dbReference type="EMBL" id="KAF8881511.1"/>
    </source>
</evidence>
<evidence type="ECO:0000313" key="3">
    <source>
        <dbReference type="Proteomes" id="UP000724874"/>
    </source>
</evidence>
<dbReference type="AlphaFoldDB" id="A0A9P5ND58"/>
<dbReference type="EMBL" id="JADNYJ010000131">
    <property type="protein sequence ID" value="KAF8881511.1"/>
    <property type="molecule type" value="Genomic_DNA"/>
</dbReference>
<sequence length="391" mass="45634">MTLQYHEDDESGAEGSDEKEDEDEASGMGDQSSDSNDSDDSNGESNINGTKDKPRNPFESEEAFEKMMKKIVGKVIFEYQTCKKSRTQCGNEERAARKEKAKKEKIEENKQTWNQFCGPGPNPESIQINMQSKISTSWNQEVAKILLQEVLKKINNNEWNFCPECSKAYFFELIECKMDHVKSYWTNAQPKYKEDGEKETIEETETHLITKKDEREKIAQADARCYSMSRTDLIHKLYSSLQQRYERRLKTLDRTIELKIEENVPDLDAWKWSQKLVKTLSLDGISSDESDIDDDGMVILHPRKMPWHPDVKLVMKVVDKQSLVDKDVFLQKWAKPGYRSKRLTRGLSRHNAPTGHPRALYSEEWLKKLSTKKRCKLMISKKEFHWMKLDN</sequence>
<organism evidence="2 3">
    <name type="scientific">Gymnopilus junonius</name>
    <name type="common">Spectacular rustgill mushroom</name>
    <name type="synonym">Gymnopilus spectabilis subsp. junonius</name>
    <dbReference type="NCBI Taxonomy" id="109634"/>
    <lineage>
        <taxon>Eukaryota</taxon>
        <taxon>Fungi</taxon>
        <taxon>Dikarya</taxon>
        <taxon>Basidiomycota</taxon>
        <taxon>Agaricomycotina</taxon>
        <taxon>Agaricomycetes</taxon>
        <taxon>Agaricomycetidae</taxon>
        <taxon>Agaricales</taxon>
        <taxon>Agaricineae</taxon>
        <taxon>Hymenogastraceae</taxon>
        <taxon>Gymnopilus</taxon>
    </lineage>
</organism>